<dbReference type="PROSITE" id="PS50158">
    <property type="entry name" value="ZF_CCHC"/>
    <property type="match status" value="1"/>
</dbReference>
<dbReference type="InterPro" id="IPR001878">
    <property type="entry name" value="Znf_CCHC"/>
</dbReference>
<feature type="region of interest" description="Disordered" evidence="3">
    <location>
        <begin position="67"/>
        <end position="86"/>
    </location>
</feature>
<feature type="region of interest" description="Disordered" evidence="3">
    <location>
        <begin position="115"/>
        <end position="154"/>
    </location>
</feature>
<feature type="compositionally biased region" description="Polar residues" evidence="3">
    <location>
        <begin position="433"/>
        <end position="446"/>
    </location>
</feature>
<evidence type="ECO:0008006" key="9">
    <source>
        <dbReference type="Google" id="ProtNLM"/>
    </source>
</evidence>
<dbReference type="PROSITE" id="PS50076">
    <property type="entry name" value="DNAJ_2"/>
    <property type="match status" value="1"/>
</dbReference>
<feature type="compositionally biased region" description="Basic residues" evidence="3">
    <location>
        <begin position="300"/>
        <end position="310"/>
    </location>
</feature>
<comment type="caution">
    <text evidence="7">The sequence shown here is derived from an EMBL/GenBank/DDBJ whole genome shotgun (WGS) entry which is preliminary data.</text>
</comment>
<evidence type="ECO:0000313" key="7">
    <source>
        <dbReference type="EMBL" id="KAL2278855.1"/>
    </source>
</evidence>
<dbReference type="InterPro" id="IPR001623">
    <property type="entry name" value="DnaJ_domain"/>
</dbReference>
<keyword evidence="1" id="KW-0479">Metal-binding</keyword>
<keyword evidence="2" id="KW-0694">RNA-binding</keyword>
<accession>A0ABR4E8T6</accession>
<dbReference type="PRINTS" id="PR00625">
    <property type="entry name" value="JDOMAIN"/>
</dbReference>
<organism evidence="7 8">
    <name type="scientific">Diaporthe vaccinii</name>
    <dbReference type="NCBI Taxonomy" id="105482"/>
    <lineage>
        <taxon>Eukaryota</taxon>
        <taxon>Fungi</taxon>
        <taxon>Dikarya</taxon>
        <taxon>Ascomycota</taxon>
        <taxon>Pezizomycotina</taxon>
        <taxon>Sordariomycetes</taxon>
        <taxon>Sordariomycetidae</taxon>
        <taxon>Diaporthales</taxon>
        <taxon>Diaporthaceae</taxon>
        <taxon>Diaporthe</taxon>
        <taxon>Diaporthe eres species complex</taxon>
    </lineage>
</organism>
<dbReference type="Pfam" id="PF00226">
    <property type="entry name" value="DnaJ"/>
    <property type="match status" value="1"/>
</dbReference>
<feature type="region of interest" description="Disordered" evidence="3">
    <location>
        <begin position="494"/>
        <end position="527"/>
    </location>
</feature>
<dbReference type="Gene3D" id="1.10.287.110">
    <property type="entry name" value="DnaJ domain"/>
    <property type="match status" value="1"/>
</dbReference>
<feature type="domain" description="RRM" evidence="5">
    <location>
        <begin position="527"/>
        <end position="605"/>
    </location>
</feature>
<evidence type="ECO:0000259" key="5">
    <source>
        <dbReference type="PROSITE" id="PS50102"/>
    </source>
</evidence>
<proteinExistence type="predicted"/>
<dbReference type="InterPro" id="IPR035979">
    <property type="entry name" value="RBD_domain_sf"/>
</dbReference>
<protein>
    <recommendedName>
        <fullName evidence="9">J domain-containing protein</fullName>
    </recommendedName>
</protein>
<feature type="domain" description="CCHC-type" evidence="6">
    <location>
        <begin position="603"/>
        <end position="617"/>
    </location>
</feature>
<dbReference type="InterPro" id="IPR018253">
    <property type="entry name" value="DnaJ_domain_CS"/>
</dbReference>
<dbReference type="InterPro" id="IPR036869">
    <property type="entry name" value="J_dom_sf"/>
</dbReference>
<evidence type="ECO:0000256" key="2">
    <source>
        <dbReference type="PROSITE-ProRule" id="PRU00176"/>
    </source>
</evidence>
<dbReference type="InterPro" id="IPR051964">
    <property type="entry name" value="Chaperone_stress_response"/>
</dbReference>
<gene>
    <name evidence="7" type="ORF">FJTKL_14040</name>
</gene>
<evidence type="ECO:0000256" key="3">
    <source>
        <dbReference type="SAM" id="MobiDB-lite"/>
    </source>
</evidence>
<keyword evidence="1" id="KW-0862">Zinc</keyword>
<keyword evidence="1" id="KW-0863">Zinc-finger</keyword>
<dbReference type="SMART" id="SM00271">
    <property type="entry name" value="DnaJ"/>
    <property type="match status" value="1"/>
</dbReference>
<dbReference type="Proteomes" id="UP001600888">
    <property type="component" value="Unassembled WGS sequence"/>
</dbReference>
<dbReference type="PROSITE" id="PS50102">
    <property type="entry name" value="RRM"/>
    <property type="match status" value="1"/>
</dbReference>
<dbReference type="SUPFAM" id="SSF54928">
    <property type="entry name" value="RNA-binding domain, RBD"/>
    <property type="match status" value="1"/>
</dbReference>
<evidence type="ECO:0000313" key="8">
    <source>
        <dbReference type="Proteomes" id="UP001600888"/>
    </source>
</evidence>
<dbReference type="InterPro" id="IPR012677">
    <property type="entry name" value="Nucleotide-bd_a/b_plait_sf"/>
</dbReference>
<feature type="region of interest" description="Disordered" evidence="3">
    <location>
        <begin position="263"/>
        <end position="480"/>
    </location>
</feature>
<dbReference type="CDD" id="cd22265">
    <property type="entry name" value="UDM1_RNF168"/>
    <property type="match status" value="1"/>
</dbReference>
<name>A0ABR4E8T6_9PEZI</name>
<dbReference type="Pfam" id="PF00076">
    <property type="entry name" value="RRM_1"/>
    <property type="match status" value="1"/>
</dbReference>
<dbReference type="CDD" id="cd00590">
    <property type="entry name" value="RRM_SF"/>
    <property type="match status" value="1"/>
</dbReference>
<feature type="compositionally biased region" description="Polar residues" evidence="3">
    <location>
        <begin position="314"/>
        <end position="326"/>
    </location>
</feature>
<dbReference type="PROSITE" id="PS00636">
    <property type="entry name" value="DNAJ_1"/>
    <property type="match status" value="1"/>
</dbReference>
<feature type="compositionally biased region" description="Low complexity" evidence="3">
    <location>
        <begin position="376"/>
        <end position="391"/>
    </location>
</feature>
<dbReference type="PANTHER" id="PTHR44029:SF1">
    <property type="entry name" value="DNAJ HOMOLOG SUBFAMILY C MEMBER 21"/>
    <property type="match status" value="1"/>
</dbReference>
<dbReference type="SUPFAM" id="SSF46565">
    <property type="entry name" value="Chaperone J-domain"/>
    <property type="match status" value="1"/>
</dbReference>
<feature type="compositionally biased region" description="Basic residues" evidence="3">
    <location>
        <begin position="415"/>
        <end position="425"/>
    </location>
</feature>
<dbReference type="CDD" id="cd06257">
    <property type="entry name" value="DnaJ"/>
    <property type="match status" value="1"/>
</dbReference>
<keyword evidence="8" id="KW-1185">Reference proteome</keyword>
<evidence type="ECO:0000256" key="1">
    <source>
        <dbReference type="PROSITE-ProRule" id="PRU00047"/>
    </source>
</evidence>
<feature type="compositionally biased region" description="Basic and acidic residues" evidence="3">
    <location>
        <begin position="128"/>
        <end position="154"/>
    </location>
</feature>
<evidence type="ECO:0000259" key="4">
    <source>
        <dbReference type="PROSITE" id="PS50076"/>
    </source>
</evidence>
<dbReference type="Gene3D" id="3.30.70.330">
    <property type="match status" value="1"/>
</dbReference>
<sequence>MPPPPSFDYYAELEVERSASLTEINSAYRRLARIHHPDKNPDNQEEATTNFQRLQLAHETLSDPVKRARYDNAPSGSVFSQDDEGLWEDENDDFDFPPFPFPFVFLFTSRIFRGPPRRGTSQAQAAYDDLKAEHERRRQENKRREDEARELREKEQRLRREAKEACERAAERSKALERRRLQDEELKKQEMRWKEKGAVSKDDRLRTCLHSDLCDKIQHTKKFKCTACSAKRGMIAFECPHCSAFLCQLCVTGFSERRKKLEMQEQMEGPGTSKDSAGASGEPTISKPNDKPATGESAAKKPKKKSKTGKSAKQTAISGKSGNINEDNTERDPGLSEVDEDKAAPTSAGLFASDNPYNILVDDENTTSLTSEKSATDASTAAHAAAAHAAAPLSTARPNLAKGDNEKPASTKLAQSKKKRQNKKSANKDSTKENVNLRGQDQQTDTGIVVEPKATGAVHSTHRQTLASSPSESYSQNVAAQPVSNNTVKHDVKTNVSIKPQKPKHHSAPSREEKPTGPGYGPSAGATGGYIRALNPASSPNLADLRQAMEKFGAVKSLKIFNKRRGTSHVDFAEHDSLRRAIAASPVVVSEQVTVRVVELKHCDTCGKSGHIAQTCRATKNPN</sequence>
<feature type="compositionally biased region" description="Gly residues" evidence="3">
    <location>
        <begin position="518"/>
        <end position="527"/>
    </location>
</feature>
<dbReference type="EMBL" id="JBAWTH010000081">
    <property type="protein sequence ID" value="KAL2278855.1"/>
    <property type="molecule type" value="Genomic_DNA"/>
</dbReference>
<dbReference type="InterPro" id="IPR000504">
    <property type="entry name" value="RRM_dom"/>
</dbReference>
<feature type="domain" description="J" evidence="4">
    <location>
        <begin position="8"/>
        <end position="74"/>
    </location>
</feature>
<feature type="compositionally biased region" description="Polar residues" evidence="3">
    <location>
        <begin position="463"/>
        <end position="480"/>
    </location>
</feature>
<evidence type="ECO:0000259" key="6">
    <source>
        <dbReference type="PROSITE" id="PS50158"/>
    </source>
</evidence>
<dbReference type="PANTHER" id="PTHR44029">
    <property type="entry name" value="DNAJ HOMOLOG SUBFAMILY C MEMBER 21"/>
    <property type="match status" value="1"/>
</dbReference>
<reference evidence="7 8" key="1">
    <citation type="submission" date="2024-03" db="EMBL/GenBank/DDBJ databases">
        <title>A high-quality draft genome sequence of Diaporthe vaccinii, a causative agent of upright dieback and viscid rot disease in cranberry plants.</title>
        <authorList>
            <person name="Sarrasin M."/>
            <person name="Lang B.F."/>
            <person name="Burger G."/>
        </authorList>
    </citation>
    <scope>NUCLEOTIDE SEQUENCE [LARGE SCALE GENOMIC DNA]</scope>
    <source>
        <strain evidence="7 8">IS7</strain>
    </source>
</reference>